<dbReference type="Proteomes" id="UP000823388">
    <property type="component" value="Chromosome 1K"/>
</dbReference>
<evidence type="ECO:0000259" key="7">
    <source>
        <dbReference type="Pfam" id="PF00931"/>
    </source>
</evidence>
<dbReference type="InterPro" id="IPR002182">
    <property type="entry name" value="NB-ARC"/>
</dbReference>
<dbReference type="SUPFAM" id="SSF52047">
    <property type="entry name" value="RNI-like"/>
    <property type="match status" value="1"/>
</dbReference>
<evidence type="ECO:0000256" key="5">
    <source>
        <dbReference type="ARBA" id="ARBA00022821"/>
    </source>
</evidence>
<dbReference type="InterPro" id="IPR041118">
    <property type="entry name" value="Rx_N"/>
</dbReference>
<dbReference type="CDD" id="cd14798">
    <property type="entry name" value="RX-CC_like"/>
    <property type="match status" value="1"/>
</dbReference>
<protein>
    <submittedName>
        <fullName evidence="11">Uncharacterized protein</fullName>
    </submittedName>
</protein>
<dbReference type="Pfam" id="PF23559">
    <property type="entry name" value="WHD_DRP"/>
    <property type="match status" value="1"/>
</dbReference>
<dbReference type="InterPro" id="IPR027417">
    <property type="entry name" value="P-loop_NTPase"/>
</dbReference>
<dbReference type="InterPro" id="IPR044974">
    <property type="entry name" value="Disease_R_plants"/>
</dbReference>
<dbReference type="AlphaFoldDB" id="A0A8T0XEN0"/>
<dbReference type="GO" id="GO:0002758">
    <property type="term" value="P:innate immune response-activating signaling pathway"/>
    <property type="evidence" value="ECO:0007669"/>
    <property type="project" value="UniProtKB-ARBA"/>
</dbReference>
<keyword evidence="5" id="KW-0611">Plant defense</keyword>
<dbReference type="PRINTS" id="PR00364">
    <property type="entry name" value="DISEASERSIST"/>
</dbReference>
<dbReference type="InterPro" id="IPR032675">
    <property type="entry name" value="LRR_dom_sf"/>
</dbReference>
<name>A0A8T0XEN0_PANVG</name>
<gene>
    <name evidence="11" type="ORF">PVAP13_1KG403100</name>
</gene>
<feature type="domain" description="NB-ARC" evidence="7">
    <location>
        <begin position="193"/>
        <end position="357"/>
    </location>
</feature>
<evidence type="ECO:0000256" key="6">
    <source>
        <dbReference type="ARBA" id="ARBA00023054"/>
    </source>
</evidence>
<evidence type="ECO:0000256" key="4">
    <source>
        <dbReference type="ARBA" id="ARBA00022741"/>
    </source>
</evidence>
<proteinExistence type="inferred from homology"/>
<accession>A0A8T0XEN0</accession>
<dbReference type="GO" id="GO:0042742">
    <property type="term" value="P:defense response to bacterium"/>
    <property type="evidence" value="ECO:0007669"/>
    <property type="project" value="UniProtKB-ARBA"/>
</dbReference>
<evidence type="ECO:0000313" key="12">
    <source>
        <dbReference type="Proteomes" id="UP000823388"/>
    </source>
</evidence>
<dbReference type="SUPFAM" id="SSF52540">
    <property type="entry name" value="P-loop containing nucleoside triphosphate hydrolases"/>
    <property type="match status" value="1"/>
</dbReference>
<keyword evidence="2" id="KW-0433">Leucine-rich repeat</keyword>
<dbReference type="InterPro" id="IPR036388">
    <property type="entry name" value="WH-like_DNA-bd_sf"/>
</dbReference>
<feature type="domain" description="Disease resistance protein winged helix" evidence="9">
    <location>
        <begin position="443"/>
        <end position="513"/>
    </location>
</feature>
<dbReference type="GO" id="GO:0009626">
    <property type="term" value="P:plant-type hypersensitive response"/>
    <property type="evidence" value="ECO:0007669"/>
    <property type="project" value="UniProtKB-ARBA"/>
</dbReference>
<comment type="caution">
    <text evidence="11">The sequence shown here is derived from an EMBL/GenBank/DDBJ whole genome shotgun (WGS) entry which is preliminary data.</text>
</comment>
<dbReference type="InterPro" id="IPR055414">
    <property type="entry name" value="LRR_R13L4/SHOC2-like"/>
</dbReference>
<dbReference type="Gene3D" id="3.40.50.300">
    <property type="entry name" value="P-loop containing nucleotide triphosphate hydrolases"/>
    <property type="match status" value="1"/>
</dbReference>
<dbReference type="Gene3D" id="1.20.5.4130">
    <property type="match status" value="1"/>
</dbReference>
<evidence type="ECO:0000256" key="2">
    <source>
        <dbReference type="ARBA" id="ARBA00022614"/>
    </source>
</evidence>
<dbReference type="Pfam" id="PF00931">
    <property type="entry name" value="NB-ARC"/>
    <property type="match status" value="1"/>
</dbReference>
<organism evidence="11 12">
    <name type="scientific">Panicum virgatum</name>
    <name type="common">Blackwell switchgrass</name>
    <dbReference type="NCBI Taxonomy" id="38727"/>
    <lineage>
        <taxon>Eukaryota</taxon>
        <taxon>Viridiplantae</taxon>
        <taxon>Streptophyta</taxon>
        <taxon>Embryophyta</taxon>
        <taxon>Tracheophyta</taxon>
        <taxon>Spermatophyta</taxon>
        <taxon>Magnoliopsida</taxon>
        <taxon>Liliopsida</taxon>
        <taxon>Poales</taxon>
        <taxon>Poaceae</taxon>
        <taxon>PACMAD clade</taxon>
        <taxon>Panicoideae</taxon>
        <taxon>Panicodae</taxon>
        <taxon>Paniceae</taxon>
        <taxon>Panicinae</taxon>
        <taxon>Panicum</taxon>
        <taxon>Panicum sect. Hiantes</taxon>
    </lineage>
</organism>
<dbReference type="Pfam" id="PF18052">
    <property type="entry name" value="Rx_N"/>
    <property type="match status" value="1"/>
</dbReference>
<dbReference type="Gene3D" id="1.10.10.10">
    <property type="entry name" value="Winged helix-like DNA-binding domain superfamily/Winged helix DNA-binding domain"/>
    <property type="match status" value="1"/>
</dbReference>
<keyword evidence="4" id="KW-0547">Nucleotide-binding</keyword>
<dbReference type="FunFam" id="3.40.50.300:FF:001091">
    <property type="entry name" value="Probable disease resistance protein At1g61300"/>
    <property type="match status" value="1"/>
</dbReference>
<evidence type="ECO:0000256" key="1">
    <source>
        <dbReference type="ARBA" id="ARBA00008894"/>
    </source>
</evidence>
<feature type="domain" description="Disease resistance R13L4/SHOC-2-like LRR" evidence="10">
    <location>
        <begin position="564"/>
        <end position="929"/>
    </location>
</feature>
<dbReference type="Gene3D" id="1.10.8.430">
    <property type="entry name" value="Helical domain of apoptotic protease-activating factors"/>
    <property type="match status" value="1"/>
</dbReference>
<dbReference type="GO" id="GO:0043531">
    <property type="term" value="F:ADP binding"/>
    <property type="evidence" value="ECO:0007669"/>
    <property type="project" value="InterPro"/>
</dbReference>
<sequence>MTAVGEKMMVSALTGVMSPLIGKLIKLMEECAKLKGARKKLESLTKELIAINVVLGKYALMESPDVQVKAWMKEVRELAYDIEDRIDLFTYHVYHEPAENATGVKRIVRRYIQKLKKLHHRRQFAKQIQELQVLVNEVYERQIRYKIDEGTGASTHIEVDPRLPALYVEFEKLVGIEGPSDELINRFIGKERPMERCRIVAIVGSGGSGKTTLANHVYKKIKDEFFYTAFVPVSQRPDMTNILRELLLQIEISGGRSDKDQLLRSSSERQLIDRLRGHLQNNRYLIVIDDIWSKSSWEIIQCALPKNTHGSRIIMTTRIKSLAEFCCTPDEDFVYQIKPLNRHDSEILFLKRAFSAEAHFPDQFKMIMNDILHKCDGLPLAIITIACLLASKPRRKEEWERVRDSIGSIHDKDKELEVIDRVLSLSYHDLPCNLKTCLLYLSIFPEDCTIHKDYLVWKWIAEGFVVEREGYTLEEVGESYFNELMNRSLVQPLFMDYGVKASACRVHDIVLHFIINRTIEENFASILDSQDLSSPHGNKIRRLSFRDKQEQAGGVSIEVLNLSHARSIHLFAAASWMPSLLDLQVLRVLDLEGCEALKNEHLENIGSLFHLRYLGLRKTNVDKLPSQIGKLEFLQSLDVRGTRIKELPREIIQLKRLVHLVGYDLLLPDGFGKMEALQELSELDVCDSSKNFCQDIQNLRQLRELRVAFKHSRCGVQDRELRKVALLSSLCKLGEHNLRSLYIVNKDGNVDCFADHSWRPSPHRLQKFVMEGSSRCFSRFPKWIDPLLLLDLTHLEFRVKLLEKEDVVHVLQRLPALLVLHLSVKSIPRDGLTISRSGFHCITYLRFHQRFGPGVAFEEGAMPKLQKLDISFHANKANSIYGGLGFGIRYLSSLNNIVAGIEYDRKDACAMRYAKNAINEEIKLLPNHPIKAKIFDH</sequence>
<dbReference type="PANTHER" id="PTHR23155">
    <property type="entry name" value="DISEASE RESISTANCE PROTEIN RP"/>
    <property type="match status" value="1"/>
</dbReference>
<keyword evidence="12" id="KW-1185">Reference proteome</keyword>
<evidence type="ECO:0000259" key="10">
    <source>
        <dbReference type="Pfam" id="PF23598"/>
    </source>
</evidence>
<dbReference type="Pfam" id="PF23598">
    <property type="entry name" value="LRR_14"/>
    <property type="match status" value="1"/>
</dbReference>
<reference evidence="11" key="1">
    <citation type="submission" date="2020-05" db="EMBL/GenBank/DDBJ databases">
        <title>WGS assembly of Panicum virgatum.</title>
        <authorList>
            <person name="Lovell J.T."/>
            <person name="Jenkins J."/>
            <person name="Shu S."/>
            <person name="Juenger T.E."/>
            <person name="Schmutz J."/>
        </authorList>
    </citation>
    <scope>NUCLEOTIDE SEQUENCE</scope>
    <source>
        <strain evidence="11">AP13</strain>
    </source>
</reference>
<dbReference type="InterPro" id="IPR058922">
    <property type="entry name" value="WHD_DRP"/>
</dbReference>
<evidence type="ECO:0000313" key="11">
    <source>
        <dbReference type="EMBL" id="KAG2659942.1"/>
    </source>
</evidence>
<feature type="domain" description="Disease resistance N-terminal" evidence="8">
    <location>
        <begin position="16"/>
        <end position="98"/>
    </location>
</feature>
<dbReference type="OrthoDB" id="1534087at2759"/>
<keyword evidence="3" id="KW-0677">Repeat</keyword>
<evidence type="ECO:0000259" key="8">
    <source>
        <dbReference type="Pfam" id="PF18052"/>
    </source>
</evidence>
<dbReference type="Gene3D" id="3.80.10.10">
    <property type="entry name" value="Ribonuclease Inhibitor"/>
    <property type="match status" value="1"/>
</dbReference>
<dbReference type="InterPro" id="IPR038005">
    <property type="entry name" value="RX-like_CC"/>
</dbReference>
<evidence type="ECO:0000256" key="3">
    <source>
        <dbReference type="ARBA" id="ARBA00022737"/>
    </source>
</evidence>
<evidence type="ECO:0000259" key="9">
    <source>
        <dbReference type="Pfam" id="PF23559"/>
    </source>
</evidence>
<dbReference type="FunFam" id="1.10.10.10:FF:000322">
    <property type="entry name" value="Probable disease resistance protein At1g63360"/>
    <property type="match status" value="1"/>
</dbReference>
<dbReference type="PANTHER" id="PTHR23155:SF972">
    <property type="entry name" value="OS11G0238700 PROTEIN"/>
    <property type="match status" value="1"/>
</dbReference>
<dbReference type="EMBL" id="CM029037">
    <property type="protein sequence ID" value="KAG2659942.1"/>
    <property type="molecule type" value="Genomic_DNA"/>
</dbReference>
<keyword evidence="6" id="KW-0175">Coiled coil</keyword>
<dbReference type="InterPro" id="IPR042197">
    <property type="entry name" value="Apaf_helical"/>
</dbReference>
<comment type="similarity">
    <text evidence="1">Belongs to the disease resistance NB-LRR family.</text>
</comment>